<reference evidence="1 2" key="1">
    <citation type="submission" date="2019-03" db="EMBL/GenBank/DDBJ databases">
        <authorList>
            <person name="Kim M.K.M."/>
        </authorList>
    </citation>
    <scope>NUCLEOTIDE SEQUENCE [LARGE SCALE GENOMIC DNA]</scope>
    <source>
        <strain evidence="1 2">17J68-12</strain>
    </source>
</reference>
<protein>
    <recommendedName>
        <fullName evidence="3">DUF3052 family protein</fullName>
    </recommendedName>
</protein>
<sequence>MAVAEWSGALILAKQAPLMPTSIARKLKIKPGATLLTINAPDDFEQTLDPLPEDVRILKKGKSADQLHWFVRNRLEMESGLAAVLERVQGDTVCWIYYPKGSSKLQTDLTRDKGWEALLAQPGLQWISLISFDPTWSVFGFRRQNEADKKRAAAPKERPIFDYIDPVKKEVRLPDDLAAALHPDKAATAFFNSLSFSNRKEYVEWIVTAKREETRRQRVEGTLERLAKGWKNPRNM</sequence>
<dbReference type="AlphaFoldDB" id="A0A4V2NVE9"/>
<dbReference type="Pfam" id="PF13376">
    <property type="entry name" value="OmdA"/>
    <property type="match status" value="1"/>
</dbReference>
<dbReference type="EMBL" id="SJZI01000046">
    <property type="protein sequence ID" value="TCJ13226.1"/>
    <property type="molecule type" value="Genomic_DNA"/>
</dbReference>
<comment type="caution">
    <text evidence="1">The sequence shown here is derived from an EMBL/GenBank/DDBJ whole genome shotgun (WGS) entry which is preliminary data.</text>
</comment>
<name>A0A4V2NVE9_9BACT</name>
<evidence type="ECO:0000313" key="1">
    <source>
        <dbReference type="EMBL" id="TCJ13226.1"/>
    </source>
</evidence>
<proteinExistence type="predicted"/>
<gene>
    <name evidence="1" type="ORF">EPD60_12580</name>
</gene>
<dbReference type="Proteomes" id="UP000295334">
    <property type="component" value="Unassembled WGS sequence"/>
</dbReference>
<dbReference type="OrthoDB" id="9800461at2"/>
<evidence type="ECO:0008006" key="3">
    <source>
        <dbReference type="Google" id="ProtNLM"/>
    </source>
</evidence>
<keyword evidence="2" id="KW-1185">Reference proteome</keyword>
<accession>A0A4V2NVE9</accession>
<evidence type="ECO:0000313" key="2">
    <source>
        <dbReference type="Proteomes" id="UP000295334"/>
    </source>
</evidence>
<organism evidence="1 2">
    <name type="scientific">Flaviaesturariibacter flavus</name>
    <dbReference type="NCBI Taxonomy" id="2502780"/>
    <lineage>
        <taxon>Bacteria</taxon>
        <taxon>Pseudomonadati</taxon>
        <taxon>Bacteroidota</taxon>
        <taxon>Chitinophagia</taxon>
        <taxon>Chitinophagales</taxon>
        <taxon>Chitinophagaceae</taxon>
        <taxon>Flaviaestuariibacter</taxon>
    </lineage>
</organism>